<reference evidence="2 3" key="1">
    <citation type="submission" date="2008-07" db="EMBL/GenBank/DDBJ databases">
        <authorList>
            <person name="Tandeau de Marsac N."/>
            <person name="Ferriera S."/>
            <person name="Johnson J."/>
            <person name="Kravitz S."/>
            <person name="Beeson K."/>
            <person name="Sutton G."/>
            <person name="Rogers Y.-H."/>
            <person name="Friedman R."/>
            <person name="Frazier M."/>
            <person name="Venter J.C."/>
        </authorList>
    </citation>
    <scope>NUCLEOTIDE SEQUENCE [LARGE SCALE GENOMIC DNA]</scope>
    <source>
        <strain evidence="2 3">PCC 7420</strain>
    </source>
</reference>
<dbReference type="HOGENOM" id="CLU_256185_0_0_3"/>
<dbReference type="eggNOG" id="COG2186">
    <property type="taxonomic scope" value="Bacteria"/>
</dbReference>
<evidence type="ECO:0000313" key="3">
    <source>
        <dbReference type="Proteomes" id="UP000003835"/>
    </source>
</evidence>
<dbReference type="EMBL" id="DS989854">
    <property type="protein sequence ID" value="EDX74068.1"/>
    <property type="molecule type" value="Genomic_DNA"/>
</dbReference>
<evidence type="ECO:0000313" key="2">
    <source>
        <dbReference type="EMBL" id="EDX74068.1"/>
    </source>
</evidence>
<dbReference type="AlphaFoldDB" id="B4VV66"/>
<accession>B4VV66</accession>
<dbReference type="STRING" id="118168.MC7420_4053"/>
<name>B4VV66_9CYAN</name>
<keyword evidence="3" id="KW-1185">Reference proteome</keyword>
<dbReference type="Proteomes" id="UP000003835">
    <property type="component" value="Unassembled WGS sequence"/>
</dbReference>
<protein>
    <submittedName>
        <fullName evidence="2">Uncharacterized protein</fullName>
    </submittedName>
</protein>
<feature type="region of interest" description="Disordered" evidence="1">
    <location>
        <begin position="878"/>
        <end position="900"/>
    </location>
</feature>
<organism evidence="2 3">
    <name type="scientific">Coleofasciculus chthonoplastes PCC 7420</name>
    <dbReference type="NCBI Taxonomy" id="118168"/>
    <lineage>
        <taxon>Bacteria</taxon>
        <taxon>Bacillati</taxon>
        <taxon>Cyanobacteriota</taxon>
        <taxon>Cyanophyceae</taxon>
        <taxon>Coleofasciculales</taxon>
        <taxon>Coleofasciculaceae</taxon>
        <taxon>Coleofasciculus</taxon>
    </lineage>
</organism>
<sequence>MGFFLWAVDDGEERNSDEWEQLRRQRAAQRGKRLQEEAARCDRLLPIEQRDRAIRKLSQQVGLSRAHRQHLQQQRGLSDTEIDHACYFTIAPYQDVIYINPKLAGIDLWGRQLTVSKPGIGCPIFDVFERIIGFQIRFDNATEHKYKWPTSRSRFRPNGPTAHLPNGELPIAVWRPLGDIQRSSIGITEGVNPKPYIVATRLGQPCLGAAGGNFASSPQQFKESLDILSTQLNTKTIDFYPDAGAIHNSHVLRHYRTTFKLVQQWGYQLRVAWWGQTSKEEHLDIDDLLIAGRSDEIQYITVAQFELLVRQPHIKLHGFKDLLGWFPKLKNRLAQLSQRRSRYGFAPVETVETEPTPSTPTGTITYQDGQRLDAWSRTLNQGVQFICDSSATGTGKSYDCGLTNNPLFNSRRILFLSSEHRNPTVPTLKSWTDLEARHNGLTIDSFGRKRRAKSDELPRIQSNCSRNQTINALRALNIDDADAVICQTCPHLQACQRGYEFGFLHQRRVALKSNRFRAHPESLPDPAEYDYTKVVLLWDEWSTLLRTTRTLEVTQKDIDQLIVHLVTKKDGVYSVIGDLLQALRALLTGEIPAPSRYGWNHTGVLELLPQLPQDLDYNTISQAIKPDLSKLDPKAKHGVDVAKLPASVRHNRTNFDATVAQTIREQFLLQWLVPFLTVLNGAAGHLRIAHGVLSITLPDDRLVRIAKAAKGNIFLDATGDLTELAQLLGVSPTEIISLKQDVTPRSNLEVIQVATLGRLGNSDRSNCLQQRIDAIIKTIQEKDPTAKVIDFKAFAPDGALRWWVESRGVNDLESTQTLILVGTPCRSLSHLEAEFTLRYGRTPQPGTVKVKYPIRVGRGNKLLSSLALSEVEALSDAQSGSISSSGHPPNSLPSTEPPYLEMNVSADPEFRAFVRRCILADIHQAIGRLRAHRRPHQNLRVYFLGDYPLDIPVTLTLASSITPDAASKTERVEMAIKAAVEQLKQTGEKITQRAIAAITGYSQQHISRFRDLLKMLIGSSNSKMSKIQPAPEQEEELRWLATVYLPLVTSDSPDEILETMAITGSVYSHSDFQWLWNAIPGLTQITILAKLMLTLPEPQLRELAQITGG</sequence>
<evidence type="ECO:0000256" key="1">
    <source>
        <dbReference type="SAM" id="MobiDB-lite"/>
    </source>
</evidence>
<proteinExistence type="predicted"/>
<gene>
    <name evidence="2" type="ORF">MC7420_4053</name>
</gene>
<dbReference type="eggNOG" id="COG1061">
    <property type="taxonomic scope" value="Bacteria"/>
</dbReference>